<comment type="similarity">
    <text evidence="2">Belongs to the TUBGCP family.</text>
</comment>
<dbReference type="InterPro" id="IPR041470">
    <property type="entry name" value="GCP_N"/>
</dbReference>
<keyword evidence="5" id="KW-0206">Cytoskeleton</keyword>
<dbReference type="InterPro" id="IPR042241">
    <property type="entry name" value="GCP_C_sf"/>
</dbReference>
<dbReference type="EMBL" id="KE361642">
    <property type="protein sequence ID" value="EPQ26913.1"/>
    <property type="molecule type" value="Genomic_DNA"/>
</dbReference>
<accession>A0A061H358</accession>
<protein>
    <recommendedName>
        <fullName evidence="11">Spindle pole body component</fullName>
    </recommendedName>
</protein>
<feature type="compositionally biased region" description="Basic residues" evidence="6">
    <location>
        <begin position="1071"/>
        <end position="1087"/>
    </location>
</feature>
<gene>
    <name evidence="9" type="ORF">PFL1_05548</name>
</gene>
<dbReference type="Proteomes" id="UP000053664">
    <property type="component" value="Unassembled WGS sequence"/>
</dbReference>
<evidence type="ECO:0000256" key="2">
    <source>
        <dbReference type="ARBA" id="ARBA00010337"/>
    </source>
</evidence>
<dbReference type="HOGENOM" id="CLU_007563_0_0_1"/>
<dbReference type="GO" id="GO:0007020">
    <property type="term" value="P:microtubule nucleation"/>
    <property type="evidence" value="ECO:0007669"/>
    <property type="project" value="InterPro"/>
</dbReference>
<proteinExistence type="inferred from homology"/>
<evidence type="ECO:0000256" key="6">
    <source>
        <dbReference type="SAM" id="MobiDB-lite"/>
    </source>
</evidence>
<feature type="compositionally biased region" description="Acidic residues" evidence="6">
    <location>
        <begin position="1092"/>
        <end position="1102"/>
    </location>
</feature>
<feature type="compositionally biased region" description="Low complexity" evidence="6">
    <location>
        <begin position="1132"/>
        <end position="1149"/>
    </location>
</feature>
<dbReference type="InterPro" id="IPR007259">
    <property type="entry name" value="GCP"/>
</dbReference>
<dbReference type="Pfam" id="PF17681">
    <property type="entry name" value="GCP_N_terminal"/>
    <property type="match status" value="1"/>
</dbReference>
<dbReference type="GeneID" id="19319638"/>
<dbReference type="Gene3D" id="1.20.120.1900">
    <property type="entry name" value="Gamma-tubulin complex, C-terminal domain"/>
    <property type="match status" value="1"/>
</dbReference>
<dbReference type="RefSeq" id="XP_007881275.1">
    <property type="nucleotide sequence ID" value="XM_007883084.1"/>
</dbReference>
<evidence type="ECO:0000313" key="9">
    <source>
        <dbReference type="EMBL" id="EPQ26913.1"/>
    </source>
</evidence>
<feature type="domain" description="Gamma tubulin complex component protein N-terminal" evidence="8">
    <location>
        <begin position="343"/>
        <end position="649"/>
    </location>
</feature>
<dbReference type="GO" id="GO:0051011">
    <property type="term" value="F:microtubule minus-end binding"/>
    <property type="evidence" value="ECO:0007669"/>
    <property type="project" value="TreeGrafter"/>
</dbReference>
<comment type="subcellular location">
    <subcellularLocation>
        <location evidence="1">Cytoplasm</location>
        <location evidence="1">Cytoskeleton</location>
    </subcellularLocation>
</comment>
<feature type="compositionally biased region" description="Gly residues" evidence="6">
    <location>
        <begin position="1112"/>
        <end position="1128"/>
    </location>
</feature>
<dbReference type="GO" id="GO:0005874">
    <property type="term" value="C:microtubule"/>
    <property type="evidence" value="ECO:0007669"/>
    <property type="project" value="UniProtKB-KW"/>
</dbReference>
<dbReference type="GO" id="GO:0000278">
    <property type="term" value="P:mitotic cell cycle"/>
    <property type="evidence" value="ECO:0007669"/>
    <property type="project" value="TreeGrafter"/>
</dbReference>
<keyword evidence="4" id="KW-0493">Microtubule</keyword>
<organism evidence="9 10">
    <name type="scientific">Pseudozyma flocculosa PF-1</name>
    <dbReference type="NCBI Taxonomy" id="1277687"/>
    <lineage>
        <taxon>Eukaryota</taxon>
        <taxon>Fungi</taxon>
        <taxon>Dikarya</taxon>
        <taxon>Basidiomycota</taxon>
        <taxon>Ustilaginomycotina</taxon>
        <taxon>Ustilaginomycetes</taxon>
        <taxon>Ustilaginales</taxon>
        <taxon>Ustilaginaceae</taxon>
        <taxon>Pseudozyma</taxon>
    </lineage>
</organism>
<dbReference type="GO" id="GO:0005816">
    <property type="term" value="C:spindle pole body"/>
    <property type="evidence" value="ECO:0007669"/>
    <property type="project" value="UniProtKB-ARBA"/>
</dbReference>
<dbReference type="InterPro" id="IPR040457">
    <property type="entry name" value="GCP_C"/>
</dbReference>
<evidence type="ECO:0000256" key="1">
    <source>
        <dbReference type="ARBA" id="ARBA00004245"/>
    </source>
</evidence>
<feature type="region of interest" description="Disordered" evidence="6">
    <location>
        <begin position="1"/>
        <end position="32"/>
    </location>
</feature>
<dbReference type="KEGG" id="pfp:PFL1_05548"/>
<dbReference type="PANTHER" id="PTHR19302">
    <property type="entry name" value="GAMMA TUBULIN COMPLEX PROTEIN"/>
    <property type="match status" value="1"/>
</dbReference>
<sequence>MAASDRRGAAASRPGPSSAAPSAPRQTRQSIKRAQQDRLLERLIDTFHDQPLADRTALKKNLNGHVWSPADSWEVDRHIDGLSRRHAIDLSYELSTALRRTFRQLKLSAKQSVDLTQKARQLRLLRQREDQRLLENSSGSRPSAVSRGKRRDDSDDPLLDDPSITPDNVADVVQLLISLSRPANVTTSTYAHLLLDPDRPRKTTYLDPKQKQAVERAEWSRILLEEPLDGDEWRSGSSDTSHLSDWSESSRGQGTRASISDDDDDRYGGVESLGGHRPLDAARAGWAGAAHGSQSSTGDEAGPDWQLMHDHRARALDEVGLHRDQVMVAAARSIEELPDILLVREAVLAMQGYGGLIFSLASPSEMRIRPSLLQASSNGETTKVRQLRTLATAASTLLQLQTFSGTYASGTTAGPPSTDDRRISISLQAFADQVARILERARAFFAVYDSDLAAGLTGNTSSLQVHSRDATLTALLADVDRVTYTLRCLAELLSDLGLLDRLDQGHGIDSDCALLNGLQALLSFDLAGGGDGQSRSVALRRDLSQCFVAMAQPWWRQVCQHIREGVSFGLARSSDGDLIGQADATGLFERDARTSPLDARFWQQGWRVRGQREDDLGEAIPAFLAPLALELLDGSKSVGLLRALGSDVGVSLQPCEDLLTVLGVRTGAAADGEPLGGEEDDNDDDAANSVEAGEEPITPVESIAIRRLGQAESAAIVSAALFKGARAAGSSNIAGAGPAARLETFHRQSSTVREAGTRDGDDGEALARALLKPHLGKTLSQHLQPMLTLVRRRLHAALVSSWYEDGCDLFAHLAAIQGFYLMLRGVEMSEWCDLVFDRLDAGGRLDAHFLDASFRDAIGSGSLDGADGANAWIDSGSVRFQVRDTATLRRLGASPQSHGVGLLAGIGVAYQVPWPASFCFTPAAMSAYQDVFTLLLQVQRARKSMAGLLKASHKHQRVPSLRRFWGLRRRIDWLVRVVGEYLIRDVIESSASQLRASMDELITFDSLIECHGRAMERVRYLCFLQPGQATVRGSILEALDLAIDVSRAYATTFDEDAARPDEVRQRDRERAQRRRKARRANGKARRGRAGDVSDDEDDEDEAGAGAEEAKGGDAGSRGGAAAGVAGGRHGGDQSSSSLSSSTLEDTSQSWIDDDVDVGTQRRSFGRRVDSFGETLRQVLVRIKAGVDEQVGRLAFDVAARSREGTTADEAIRAMHEERERFQALLYALDEGR</sequence>
<name>A0A061H358_9BASI</name>
<feature type="compositionally biased region" description="Polar residues" evidence="6">
    <location>
        <begin position="235"/>
        <end position="258"/>
    </location>
</feature>
<dbReference type="OrthoDB" id="66546at2759"/>
<feature type="region of interest" description="Disordered" evidence="6">
    <location>
        <begin position="670"/>
        <end position="695"/>
    </location>
</feature>
<feature type="compositionally biased region" description="Low complexity" evidence="6">
    <location>
        <begin position="9"/>
        <end position="25"/>
    </location>
</feature>
<dbReference type="GO" id="GO:0051321">
    <property type="term" value="P:meiotic cell cycle"/>
    <property type="evidence" value="ECO:0007669"/>
    <property type="project" value="TreeGrafter"/>
</dbReference>
<evidence type="ECO:0000313" key="10">
    <source>
        <dbReference type="Proteomes" id="UP000053664"/>
    </source>
</evidence>
<dbReference type="Pfam" id="PF04130">
    <property type="entry name" value="GCP_C_terminal"/>
    <property type="match status" value="1"/>
</dbReference>
<feature type="region of interest" description="Disordered" evidence="6">
    <location>
        <begin position="1060"/>
        <end position="1151"/>
    </location>
</feature>
<evidence type="ECO:0000259" key="7">
    <source>
        <dbReference type="Pfam" id="PF04130"/>
    </source>
</evidence>
<feature type="region of interest" description="Disordered" evidence="6">
    <location>
        <begin position="130"/>
        <end position="165"/>
    </location>
</feature>
<dbReference type="GO" id="GO:0031122">
    <property type="term" value="P:cytoplasmic microtubule organization"/>
    <property type="evidence" value="ECO:0007669"/>
    <property type="project" value="TreeGrafter"/>
</dbReference>
<feature type="domain" description="Gamma tubulin complex component C-terminal" evidence="7">
    <location>
        <begin position="809"/>
        <end position="1065"/>
    </location>
</feature>
<reference evidence="9 10" key="1">
    <citation type="journal article" date="2013" name="Plant Cell">
        <title>The transition from a phytopathogenic smut ancestor to an anamorphic biocontrol agent deciphered by comparative whole-genome analysis.</title>
        <authorList>
            <person name="Lefebvre F."/>
            <person name="Joly D.L."/>
            <person name="Labbe C."/>
            <person name="Teichmann B."/>
            <person name="Linning R."/>
            <person name="Belzile F."/>
            <person name="Bakkeren G."/>
            <person name="Belanger R.R."/>
        </authorList>
    </citation>
    <scope>NUCLEOTIDE SEQUENCE [LARGE SCALE GENOMIC DNA]</scope>
    <source>
        <strain evidence="9 10">PF-1</strain>
    </source>
</reference>
<dbReference type="PANTHER" id="PTHR19302:SF70">
    <property type="entry name" value="GAMMA-TUBULIN COMPLEX COMPONENT 6"/>
    <property type="match status" value="1"/>
</dbReference>
<evidence type="ECO:0000256" key="5">
    <source>
        <dbReference type="ARBA" id="ARBA00023212"/>
    </source>
</evidence>
<dbReference type="eggNOG" id="KOG4344">
    <property type="taxonomic scope" value="Eukaryota"/>
</dbReference>
<evidence type="ECO:0000256" key="4">
    <source>
        <dbReference type="ARBA" id="ARBA00022701"/>
    </source>
</evidence>
<keyword evidence="3" id="KW-0963">Cytoplasm</keyword>
<dbReference type="GO" id="GO:0051225">
    <property type="term" value="P:spindle assembly"/>
    <property type="evidence" value="ECO:0007669"/>
    <property type="project" value="TreeGrafter"/>
</dbReference>
<dbReference type="AlphaFoldDB" id="A0A061H358"/>
<feature type="compositionally biased region" description="Basic and acidic residues" evidence="6">
    <location>
        <begin position="1060"/>
        <end position="1070"/>
    </location>
</feature>
<dbReference type="GO" id="GO:0000922">
    <property type="term" value="C:spindle pole"/>
    <property type="evidence" value="ECO:0007669"/>
    <property type="project" value="InterPro"/>
</dbReference>
<evidence type="ECO:0008006" key="11">
    <source>
        <dbReference type="Google" id="ProtNLM"/>
    </source>
</evidence>
<feature type="compositionally biased region" description="Acidic residues" evidence="6">
    <location>
        <begin position="676"/>
        <end position="686"/>
    </location>
</feature>
<dbReference type="GO" id="GO:0043015">
    <property type="term" value="F:gamma-tubulin binding"/>
    <property type="evidence" value="ECO:0007669"/>
    <property type="project" value="InterPro"/>
</dbReference>
<dbReference type="GO" id="GO:0000930">
    <property type="term" value="C:gamma-tubulin complex"/>
    <property type="evidence" value="ECO:0007669"/>
    <property type="project" value="TreeGrafter"/>
</dbReference>
<evidence type="ECO:0000259" key="8">
    <source>
        <dbReference type="Pfam" id="PF17681"/>
    </source>
</evidence>
<evidence type="ECO:0000256" key="3">
    <source>
        <dbReference type="ARBA" id="ARBA00022490"/>
    </source>
</evidence>
<feature type="region of interest" description="Disordered" evidence="6">
    <location>
        <begin position="229"/>
        <end position="274"/>
    </location>
</feature>